<feature type="region of interest" description="Disordered" evidence="1">
    <location>
        <begin position="465"/>
        <end position="516"/>
    </location>
</feature>
<dbReference type="Gene3D" id="2.120.10.10">
    <property type="match status" value="1"/>
</dbReference>
<dbReference type="EMBL" id="JAQQEZ010000047">
    <property type="protein sequence ID" value="MFM0006827.1"/>
    <property type="molecule type" value="Genomic_DNA"/>
</dbReference>
<dbReference type="CDD" id="cd15482">
    <property type="entry name" value="Sialidase_non-viral"/>
    <property type="match status" value="1"/>
</dbReference>
<feature type="chain" id="PRO_5046088838" evidence="2">
    <location>
        <begin position="19"/>
        <end position="516"/>
    </location>
</feature>
<protein>
    <submittedName>
        <fullName evidence="3">Sialidase family protein</fullName>
    </submittedName>
</protein>
<keyword evidence="2" id="KW-0732">Signal</keyword>
<evidence type="ECO:0000313" key="4">
    <source>
        <dbReference type="Proteomes" id="UP001629230"/>
    </source>
</evidence>
<dbReference type="RefSeq" id="WP_408181264.1">
    <property type="nucleotide sequence ID" value="NZ_JAQQEZ010000047.1"/>
</dbReference>
<comment type="caution">
    <text evidence="3">The sequence shown here is derived from an EMBL/GenBank/DDBJ whole genome shotgun (WGS) entry which is preliminary data.</text>
</comment>
<dbReference type="SUPFAM" id="SSF50939">
    <property type="entry name" value="Sialidases"/>
    <property type="match status" value="1"/>
</dbReference>
<sequence length="516" mass="54270">MNMIAAAALAFTAVLAFAAAPSSVEWIGITEIAEGRGEKGAWRQNDSRYDYVDDATVAFDSADGVKVAWVDQKKKDVFHQSLSADGTAQGRPVNVSRNPATFSWLPRMVVAPGDPGKIGLLWQEIIFSGGSHGGDILFARSTDGGASFSAPINLSNSRGGDGKGRLDRDTWSNGSLDLAMAPDGALLAAWTEYDGMLWLARSTDGGASFSRPVHVAGDGKRPARGPSLATGPGQTVYLAWTVGADRSADISVAQSDDGGQTFGRPHVVGASPGHADAPRLAAGRTGTLHLVYAESEDGPSGRYYVRYAQSIAGVGKFGIPQVISQPQRHAGNGAAYPAVAVDRQGTLHVAWELFQGASTRPLGLEFTVSRDDGHSFLPPQLVPGSQDERGGTNGSHQGLLGKKLAVGGDGRIAVVNTSMKLGGHSRVWLMLGRMNASGTAGPLGEDHPAYCIPCFTDESGTPPCEVSDGLDKPRKAPNPRHHVTARGPWCLNGRSSLHTGRPRSSSHFIKKRLPSI</sequence>
<accession>A0ABW9B618</accession>
<evidence type="ECO:0000256" key="1">
    <source>
        <dbReference type="SAM" id="MobiDB-lite"/>
    </source>
</evidence>
<dbReference type="InterPro" id="IPR036278">
    <property type="entry name" value="Sialidase_sf"/>
</dbReference>
<name>A0ABW9B618_9BURK</name>
<feature type="compositionally biased region" description="Basic residues" evidence="1">
    <location>
        <begin position="475"/>
        <end position="484"/>
    </location>
</feature>
<feature type="signal peptide" evidence="2">
    <location>
        <begin position="1"/>
        <end position="18"/>
    </location>
</feature>
<evidence type="ECO:0000313" key="3">
    <source>
        <dbReference type="EMBL" id="MFM0006827.1"/>
    </source>
</evidence>
<feature type="compositionally biased region" description="Polar residues" evidence="1">
    <location>
        <begin position="493"/>
        <end position="507"/>
    </location>
</feature>
<proteinExistence type="predicted"/>
<evidence type="ECO:0000256" key="2">
    <source>
        <dbReference type="SAM" id="SignalP"/>
    </source>
</evidence>
<dbReference type="Proteomes" id="UP001629230">
    <property type="component" value="Unassembled WGS sequence"/>
</dbReference>
<reference evidence="3 4" key="1">
    <citation type="journal article" date="2024" name="Chem. Sci.">
        <title>Discovery of megapolipeptins by genome mining of a Burkholderiales bacteria collection.</title>
        <authorList>
            <person name="Paulo B.S."/>
            <person name="Recchia M.J.J."/>
            <person name="Lee S."/>
            <person name="Fergusson C.H."/>
            <person name="Romanowski S.B."/>
            <person name="Hernandez A."/>
            <person name="Krull N."/>
            <person name="Liu D.Y."/>
            <person name="Cavanagh H."/>
            <person name="Bos A."/>
            <person name="Gray C.A."/>
            <person name="Murphy B.T."/>
            <person name="Linington R.G."/>
            <person name="Eustaquio A.S."/>
        </authorList>
    </citation>
    <scope>NUCLEOTIDE SEQUENCE [LARGE SCALE GENOMIC DNA]</scope>
    <source>
        <strain evidence="3 4">RL17-350-BIC-A</strain>
    </source>
</reference>
<gene>
    <name evidence="3" type="ORF">PQR57_38360</name>
</gene>
<keyword evidence="4" id="KW-1185">Reference proteome</keyword>
<organism evidence="3 4">
    <name type="scientific">Paraburkholderia dipogonis</name>
    <dbReference type="NCBI Taxonomy" id="1211383"/>
    <lineage>
        <taxon>Bacteria</taxon>
        <taxon>Pseudomonadati</taxon>
        <taxon>Pseudomonadota</taxon>
        <taxon>Betaproteobacteria</taxon>
        <taxon>Burkholderiales</taxon>
        <taxon>Burkholderiaceae</taxon>
        <taxon>Paraburkholderia</taxon>
    </lineage>
</organism>